<sequence length="800" mass="90428">MDYPQVSHSFVDSDPTLVLHTFPVQDAFVWRHEQGTMIEMGNEAILLKRFNDRRTPFRCWPISPIPGFTTSFAKSWLLMVKVPPVTDDVGFPADGDHFSVDLERTVMVGSDGYTLTNLSSSRITNPYEEMTDVDENIRRCAAFKVDVPRSWEGEGGTSIELELMDRFRIASSIDDVQNITVKAKSQIITIHLETVARTPEAELEALRSFVFEKGCHGGRTPPAKSMTAFRTIQNFHGVTWEYTDLHAEFPQLANPTSPSYRVSPFLQQKVKEFNADQKAAYDGLTQIRNGLFFVNGCPGSGKTEWNLVLSALIQSSPRQGSKRKRSPILFLVDINKTADDAANRYLALCKASGLNTKAIRMYGWPYEMRNSDKLQGLANLENLELDDKDSKGVDFTRTFLTTANLARNSSLKRGTDRAPTLDEASWDYYDLRRDEKAFTPLSVFLDKMGTGEALSTSDWKVMRKLVSQLYRKVLAEVDFVATTPVAASGAFSRFFRPGVVFFDEAPHARELSTLIPIAYFEPLAWIFTGDVHQTQPFVKGADKRSVELQGLRYNPFVEQLRFSTMARAATVGALDGQLLVNKRAHGNLHRLSSELFYSASMRSVHETPGAMYPPSTLHLKKHLESLGGNRGGLSENRIIVQLDSGCEREERRSFWNPVNHRWVMKQVEILLKDEAFQSTSSEGSPGTVIIMSPYSTALRRYDAAVKQWPDEWRRRVQVLTVDRAQGNQADVVVLDMVLTTRAGFMDDCRRLNVAITRARQAEIIVMHEMMTMRRARVKTRYTSRLWDDAAADGRVFKLEA</sequence>
<dbReference type="Gene3D" id="3.40.50.300">
    <property type="entry name" value="P-loop containing nucleotide triphosphate hydrolases"/>
    <property type="match status" value="2"/>
</dbReference>
<dbReference type="GeneID" id="55971471"/>
<evidence type="ECO:0000259" key="6">
    <source>
        <dbReference type="Pfam" id="PF13086"/>
    </source>
</evidence>
<reference evidence="8" key="1">
    <citation type="submission" date="2020-03" db="EMBL/GenBank/DDBJ databases">
        <title>Site-based positive gene gene selection in Geosmithia morbida across the United States reveals a broad range of putative effectors and factors for local host and environmental adapation.</title>
        <authorList>
            <person name="Onufrak A."/>
            <person name="Murdoch R.W."/>
            <person name="Gazis R."/>
            <person name="Huff M."/>
            <person name="Staton M."/>
            <person name="Klingeman W."/>
            <person name="Hadziabdic D."/>
        </authorList>
    </citation>
    <scope>NUCLEOTIDE SEQUENCE</scope>
    <source>
        <strain evidence="8">1262</strain>
    </source>
</reference>
<evidence type="ECO:0000256" key="1">
    <source>
        <dbReference type="ARBA" id="ARBA00007913"/>
    </source>
</evidence>
<name>A0A9P5D362_9HYPO</name>
<protein>
    <submittedName>
        <fullName evidence="8">Regulator of nonsense transcripts 1</fullName>
    </submittedName>
</protein>
<dbReference type="SUPFAM" id="SSF52540">
    <property type="entry name" value="P-loop containing nucleoside triphosphate hydrolases"/>
    <property type="match status" value="1"/>
</dbReference>
<keyword evidence="4" id="KW-0347">Helicase</keyword>
<comment type="similarity">
    <text evidence="1">Belongs to the DNA2/NAM7 helicase family.</text>
</comment>
<dbReference type="GO" id="GO:0005524">
    <property type="term" value="F:ATP binding"/>
    <property type="evidence" value="ECO:0007669"/>
    <property type="project" value="UniProtKB-KW"/>
</dbReference>
<organism evidence="8 9">
    <name type="scientific">Geosmithia morbida</name>
    <dbReference type="NCBI Taxonomy" id="1094350"/>
    <lineage>
        <taxon>Eukaryota</taxon>
        <taxon>Fungi</taxon>
        <taxon>Dikarya</taxon>
        <taxon>Ascomycota</taxon>
        <taxon>Pezizomycotina</taxon>
        <taxon>Sordariomycetes</taxon>
        <taxon>Hypocreomycetidae</taxon>
        <taxon>Hypocreales</taxon>
        <taxon>Bionectriaceae</taxon>
        <taxon>Geosmithia</taxon>
    </lineage>
</organism>
<comment type="caution">
    <text evidence="8">The sequence shown here is derived from an EMBL/GenBank/DDBJ whole genome shotgun (WGS) entry which is preliminary data.</text>
</comment>
<dbReference type="InterPro" id="IPR050534">
    <property type="entry name" value="Coronavir_polyprotein_1ab"/>
</dbReference>
<evidence type="ECO:0000259" key="7">
    <source>
        <dbReference type="Pfam" id="PF13087"/>
    </source>
</evidence>
<feature type="domain" description="DNA2/NAM7 helicase-like C-terminal" evidence="7">
    <location>
        <begin position="577"/>
        <end position="767"/>
    </location>
</feature>
<accession>A0A9P5D362</accession>
<proteinExistence type="inferred from homology"/>
<dbReference type="AlphaFoldDB" id="A0A9P5D362"/>
<feature type="domain" description="DNA2/NAM7 helicase helicase" evidence="6">
    <location>
        <begin position="273"/>
        <end position="539"/>
    </location>
</feature>
<keyword evidence="3" id="KW-0378">Hydrolase</keyword>
<dbReference type="EMBL" id="JAANYQ010000004">
    <property type="protein sequence ID" value="KAF4124577.1"/>
    <property type="molecule type" value="Genomic_DNA"/>
</dbReference>
<dbReference type="Proteomes" id="UP000749293">
    <property type="component" value="Unassembled WGS sequence"/>
</dbReference>
<dbReference type="RefSeq" id="XP_035323229.1">
    <property type="nucleotide sequence ID" value="XM_035467217.1"/>
</dbReference>
<dbReference type="InterPro" id="IPR041677">
    <property type="entry name" value="DNA2/NAM7_AAA_11"/>
</dbReference>
<gene>
    <name evidence="8" type="ORF">GMORB2_5243</name>
</gene>
<dbReference type="Pfam" id="PF13086">
    <property type="entry name" value="AAA_11"/>
    <property type="match status" value="1"/>
</dbReference>
<dbReference type="GO" id="GO:0043139">
    <property type="term" value="F:5'-3' DNA helicase activity"/>
    <property type="evidence" value="ECO:0007669"/>
    <property type="project" value="TreeGrafter"/>
</dbReference>
<dbReference type="GO" id="GO:0016787">
    <property type="term" value="F:hydrolase activity"/>
    <property type="evidence" value="ECO:0007669"/>
    <property type="project" value="UniProtKB-KW"/>
</dbReference>
<keyword evidence="2" id="KW-0547">Nucleotide-binding</keyword>
<dbReference type="InterPro" id="IPR041679">
    <property type="entry name" value="DNA2/NAM7-like_C"/>
</dbReference>
<keyword evidence="9" id="KW-1185">Reference proteome</keyword>
<evidence type="ECO:0000313" key="9">
    <source>
        <dbReference type="Proteomes" id="UP000749293"/>
    </source>
</evidence>
<evidence type="ECO:0000256" key="3">
    <source>
        <dbReference type="ARBA" id="ARBA00022801"/>
    </source>
</evidence>
<dbReference type="PANTHER" id="PTHR43788:SF16">
    <property type="entry name" value="HELICASE WITH ZINC FINGER 2"/>
    <property type="match status" value="1"/>
</dbReference>
<dbReference type="OrthoDB" id="6513042at2759"/>
<evidence type="ECO:0000313" key="8">
    <source>
        <dbReference type="EMBL" id="KAF4124577.1"/>
    </source>
</evidence>
<dbReference type="PANTHER" id="PTHR43788">
    <property type="entry name" value="DNA2/NAM7 HELICASE FAMILY MEMBER"/>
    <property type="match status" value="1"/>
</dbReference>
<dbReference type="InterPro" id="IPR027417">
    <property type="entry name" value="P-loop_NTPase"/>
</dbReference>
<dbReference type="Pfam" id="PF13087">
    <property type="entry name" value="AAA_12"/>
    <property type="match status" value="1"/>
</dbReference>
<evidence type="ECO:0000256" key="4">
    <source>
        <dbReference type="ARBA" id="ARBA00022806"/>
    </source>
</evidence>
<evidence type="ECO:0000256" key="2">
    <source>
        <dbReference type="ARBA" id="ARBA00022741"/>
    </source>
</evidence>
<evidence type="ECO:0000256" key="5">
    <source>
        <dbReference type="ARBA" id="ARBA00022840"/>
    </source>
</evidence>
<keyword evidence="5" id="KW-0067">ATP-binding</keyword>